<dbReference type="AlphaFoldDB" id="A0A9P6ZUL9"/>
<gene>
    <name evidence="2" type="ORF">EV702DRAFT_1197447</name>
</gene>
<keyword evidence="3" id="KW-1185">Reference proteome</keyword>
<evidence type="ECO:0000313" key="2">
    <source>
        <dbReference type="EMBL" id="KAG1777124.1"/>
    </source>
</evidence>
<protein>
    <submittedName>
        <fullName evidence="2">Uncharacterized protein</fullName>
    </submittedName>
</protein>
<feature type="compositionally biased region" description="Acidic residues" evidence="1">
    <location>
        <begin position="66"/>
        <end position="77"/>
    </location>
</feature>
<organism evidence="2 3">
    <name type="scientific">Suillus placidus</name>
    <dbReference type="NCBI Taxonomy" id="48579"/>
    <lineage>
        <taxon>Eukaryota</taxon>
        <taxon>Fungi</taxon>
        <taxon>Dikarya</taxon>
        <taxon>Basidiomycota</taxon>
        <taxon>Agaricomycotina</taxon>
        <taxon>Agaricomycetes</taxon>
        <taxon>Agaricomycetidae</taxon>
        <taxon>Boletales</taxon>
        <taxon>Suillineae</taxon>
        <taxon>Suillaceae</taxon>
        <taxon>Suillus</taxon>
    </lineage>
</organism>
<dbReference type="OrthoDB" id="3055857at2759"/>
<proteinExistence type="predicted"/>
<evidence type="ECO:0000313" key="3">
    <source>
        <dbReference type="Proteomes" id="UP000714275"/>
    </source>
</evidence>
<feature type="compositionally biased region" description="Acidic residues" evidence="1">
    <location>
        <begin position="89"/>
        <end position="100"/>
    </location>
</feature>
<dbReference type="Proteomes" id="UP000714275">
    <property type="component" value="Unassembled WGS sequence"/>
</dbReference>
<sequence>MLCFLLDIVELAESHTGVALARAFQAMLEHFGLTDQMLSLNADNAANNNTQGQAAYEGNDCPPLILDDDDDGDDDNSENEKTSSSNSDADLENDPDDGIDELQQLPDDEQQAMIVKTVAIKEAGDTSRCTVEFASDAETAPKTTVKKSSRAKNVDAVWASRPPAYHDEQVNKKVLLMNAAVSKRKAERSGRNFSVPITKGEQRNKDLPRPGNEKPKIPRTFISADWLAAHADMDIVSRIAAWKEGDLDTTDIENGGLQATLGNDTAYDREGEEGMEDQGPISGTNDADLDATSISTSVPSWGTVSGDDDIYTIAECSSKAGGSLNKSSSSSAYPSGSIFTAFARKDEEPVNYSHCSHTNPQVRARLVQWLTESNRFLNIINDRALRDLLTAGRPSIQLPSCFTISRDNAITGSFILLFPKAWSLTVTPARPSSPHTGSTTKAKARSSRIPLHLKSCTLSGAIQKNNSAYTRKLSHKDSTISLNDRKLSCKDSTISLNYTMLSRKNSSLSLNELARHSPLKDRHCLLSPDPSYMLSHIARQGWISPFKALTIHAGVCEPDMNMNIQPNQIQNLSAWPFLVDRPQFFSTLSHSRSDSRTGLRAPKSPSNLAFLASSPRLPHDKDFEIIDHTKPRKIRRQ</sequence>
<evidence type="ECO:0000256" key="1">
    <source>
        <dbReference type="SAM" id="MobiDB-lite"/>
    </source>
</evidence>
<accession>A0A9P6ZUL9</accession>
<dbReference type="EMBL" id="JABBWD010000022">
    <property type="protein sequence ID" value="KAG1777124.1"/>
    <property type="molecule type" value="Genomic_DNA"/>
</dbReference>
<reference evidence="2" key="1">
    <citation type="journal article" date="2020" name="New Phytol.">
        <title>Comparative genomics reveals dynamic genome evolution in host specialist ectomycorrhizal fungi.</title>
        <authorList>
            <person name="Lofgren L.A."/>
            <person name="Nguyen N.H."/>
            <person name="Vilgalys R."/>
            <person name="Ruytinx J."/>
            <person name="Liao H.L."/>
            <person name="Branco S."/>
            <person name="Kuo A."/>
            <person name="LaButti K."/>
            <person name="Lipzen A."/>
            <person name="Andreopoulos W."/>
            <person name="Pangilinan J."/>
            <person name="Riley R."/>
            <person name="Hundley H."/>
            <person name="Na H."/>
            <person name="Barry K."/>
            <person name="Grigoriev I.V."/>
            <person name="Stajich J.E."/>
            <person name="Kennedy P.G."/>
        </authorList>
    </citation>
    <scope>NUCLEOTIDE SEQUENCE</scope>
    <source>
        <strain evidence="2">DOB743</strain>
    </source>
</reference>
<feature type="region of interest" description="Disordered" evidence="1">
    <location>
        <begin position="49"/>
        <end position="100"/>
    </location>
</feature>
<comment type="caution">
    <text evidence="2">The sequence shown here is derived from an EMBL/GenBank/DDBJ whole genome shotgun (WGS) entry which is preliminary data.</text>
</comment>
<name>A0A9P6ZUL9_9AGAM</name>
<feature type="region of interest" description="Disordered" evidence="1">
    <location>
        <begin position="428"/>
        <end position="447"/>
    </location>
</feature>